<dbReference type="InterPro" id="IPR000846">
    <property type="entry name" value="DapB_N"/>
</dbReference>
<dbReference type="SUPFAM" id="SSF51735">
    <property type="entry name" value="NAD(P)-binding Rossmann-fold domains"/>
    <property type="match status" value="1"/>
</dbReference>
<dbReference type="Gene3D" id="3.40.50.720">
    <property type="entry name" value="NAD(P)-binding Rossmann-like Domain"/>
    <property type="match status" value="1"/>
</dbReference>
<evidence type="ECO:0000256" key="4">
    <source>
        <dbReference type="ARBA" id="ARBA00022857"/>
    </source>
</evidence>
<comment type="catalytic activity">
    <reaction evidence="12">
        <text>(S)-2,3,4,5-tetrahydrodipicolinate + NAD(+) + H2O = (2S,4S)-4-hydroxy-2,3,4,5-tetrahydrodipicolinate + NADH + H(+)</text>
        <dbReference type="Rhea" id="RHEA:35323"/>
        <dbReference type="ChEBI" id="CHEBI:15377"/>
        <dbReference type="ChEBI" id="CHEBI:15378"/>
        <dbReference type="ChEBI" id="CHEBI:16845"/>
        <dbReference type="ChEBI" id="CHEBI:57540"/>
        <dbReference type="ChEBI" id="CHEBI:57945"/>
        <dbReference type="ChEBI" id="CHEBI:67139"/>
        <dbReference type="EC" id="1.17.1.8"/>
    </reaction>
</comment>
<dbReference type="Pfam" id="PF01113">
    <property type="entry name" value="DapB_N"/>
    <property type="match status" value="1"/>
</dbReference>
<dbReference type="PIRSF" id="PIRSF000161">
    <property type="entry name" value="DHPR"/>
    <property type="match status" value="1"/>
</dbReference>
<accession>X1AWP2</accession>
<dbReference type="InterPro" id="IPR023940">
    <property type="entry name" value="DHDPR_bac"/>
</dbReference>
<dbReference type="GO" id="GO:0008839">
    <property type="term" value="F:4-hydroxy-tetrahydrodipicolinate reductase"/>
    <property type="evidence" value="ECO:0007669"/>
    <property type="project" value="UniProtKB-EC"/>
</dbReference>
<evidence type="ECO:0000256" key="11">
    <source>
        <dbReference type="ARBA" id="ARBA00049080"/>
    </source>
</evidence>
<dbReference type="PANTHER" id="PTHR20836">
    <property type="entry name" value="DIHYDRODIPICOLINATE REDUCTASE"/>
    <property type="match status" value="1"/>
</dbReference>
<keyword evidence="2" id="KW-0963">Cytoplasm</keyword>
<dbReference type="FunFam" id="3.30.360.10:FF:000009">
    <property type="entry name" value="4-hydroxy-tetrahydrodipicolinate reductase"/>
    <property type="match status" value="1"/>
</dbReference>
<keyword evidence="3" id="KW-0028">Amino-acid biosynthesis</keyword>
<keyword evidence="7" id="KW-0520">NAD</keyword>
<dbReference type="InterPro" id="IPR036291">
    <property type="entry name" value="NAD(P)-bd_dom_sf"/>
</dbReference>
<keyword evidence="8" id="KW-0457">Lysine biosynthesis</keyword>
<feature type="domain" description="Dihydrodipicolinate reductase C-terminal" evidence="14">
    <location>
        <begin position="128"/>
        <end position="262"/>
    </location>
</feature>
<dbReference type="GO" id="GO:0019877">
    <property type="term" value="P:diaminopimelate biosynthetic process"/>
    <property type="evidence" value="ECO:0007669"/>
    <property type="project" value="UniProtKB-KW"/>
</dbReference>
<dbReference type="EC" id="1.17.1.8" evidence="10"/>
<comment type="caution">
    <text evidence="15">The sequence shown here is derived from an EMBL/GenBank/DDBJ whole genome shotgun (WGS) entry which is preliminary data.</text>
</comment>
<protein>
    <recommendedName>
        <fullName evidence="10">4-hydroxy-tetrahydrodipicolinate reductase</fullName>
        <ecNumber evidence="10">1.17.1.8</ecNumber>
    </recommendedName>
</protein>
<dbReference type="GO" id="GO:0005829">
    <property type="term" value="C:cytosol"/>
    <property type="evidence" value="ECO:0007669"/>
    <property type="project" value="TreeGrafter"/>
</dbReference>
<evidence type="ECO:0000256" key="8">
    <source>
        <dbReference type="ARBA" id="ARBA00023154"/>
    </source>
</evidence>
<keyword evidence="6" id="KW-0560">Oxidoreductase</keyword>
<proteinExistence type="inferred from homology"/>
<dbReference type="EMBL" id="BART01000580">
    <property type="protein sequence ID" value="GAG73637.1"/>
    <property type="molecule type" value="Genomic_DNA"/>
</dbReference>
<dbReference type="InterPro" id="IPR022663">
    <property type="entry name" value="DapB_C"/>
</dbReference>
<reference evidence="15" key="1">
    <citation type="journal article" date="2014" name="Front. Microbiol.">
        <title>High frequency of phylogenetically diverse reductive dehalogenase-homologous genes in deep subseafloor sedimentary metagenomes.</title>
        <authorList>
            <person name="Kawai M."/>
            <person name="Futagami T."/>
            <person name="Toyoda A."/>
            <person name="Takaki Y."/>
            <person name="Nishi S."/>
            <person name="Hori S."/>
            <person name="Arai W."/>
            <person name="Tsubouchi T."/>
            <person name="Morono Y."/>
            <person name="Uchiyama I."/>
            <person name="Ito T."/>
            <person name="Fujiyama A."/>
            <person name="Inagaki F."/>
            <person name="Takami H."/>
        </authorList>
    </citation>
    <scope>NUCLEOTIDE SEQUENCE</scope>
    <source>
        <strain evidence="15">Expedition CK06-06</strain>
    </source>
</reference>
<keyword evidence="5" id="KW-0220">Diaminopimelate biosynthesis</keyword>
<dbReference type="GO" id="GO:0009089">
    <property type="term" value="P:lysine biosynthetic process via diaminopimelate"/>
    <property type="evidence" value="ECO:0007669"/>
    <property type="project" value="InterPro"/>
</dbReference>
<organism evidence="15">
    <name type="scientific">marine sediment metagenome</name>
    <dbReference type="NCBI Taxonomy" id="412755"/>
    <lineage>
        <taxon>unclassified sequences</taxon>
        <taxon>metagenomes</taxon>
        <taxon>ecological metagenomes</taxon>
    </lineage>
</organism>
<evidence type="ECO:0000313" key="15">
    <source>
        <dbReference type="EMBL" id="GAG73637.1"/>
    </source>
</evidence>
<evidence type="ECO:0000256" key="2">
    <source>
        <dbReference type="ARBA" id="ARBA00022490"/>
    </source>
</evidence>
<keyword evidence="4" id="KW-0521">NADP</keyword>
<dbReference type="HAMAP" id="MF_00102">
    <property type="entry name" value="DapB"/>
    <property type="match status" value="1"/>
</dbReference>
<evidence type="ECO:0000256" key="12">
    <source>
        <dbReference type="ARBA" id="ARBA00049396"/>
    </source>
</evidence>
<dbReference type="Pfam" id="PF05173">
    <property type="entry name" value="DapB_C"/>
    <property type="match status" value="1"/>
</dbReference>
<comment type="pathway">
    <text evidence="9">Amino-acid biosynthesis; L-lysine biosynthesis via DAP pathway; (S)-tetrahydrodipicolinate from L-aspartate: step 4/4.</text>
</comment>
<dbReference type="AlphaFoldDB" id="X1AWP2"/>
<evidence type="ECO:0000259" key="13">
    <source>
        <dbReference type="Pfam" id="PF01113"/>
    </source>
</evidence>
<evidence type="ECO:0000256" key="3">
    <source>
        <dbReference type="ARBA" id="ARBA00022605"/>
    </source>
</evidence>
<dbReference type="InterPro" id="IPR022664">
    <property type="entry name" value="DapB_N_CS"/>
</dbReference>
<feature type="domain" description="Dihydrodipicolinate reductase N-terminal" evidence="13">
    <location>
        <begin position="3"/>
        <end position="125"/>
    </location>
</feature>
<evidence type="ECO:0000256" key="10">
    <source>
        <dbReference type="ARBA" id="ARBA00038983"/>
    </source>
</evidence>
<evidence type="ECO:0000259" key="14">
    <source>
        <dbReference type="Pfam" id="PF05173"/>
    </source>
</evidence>
<gene>
    <name evidence="15" type="ORF">S01H4_02603</name>
</gene>
<evidence type="ECO:0000256" key="9">
    <source>
        <dbReference type="ARBA" id="ARBA00037922"/>
    </source>
</evidence>
<dbReference type="NCBIfam" id="TIGR00036">
    <property type="entry name" value="dapB"/>
    <property type="match status" value="1"/>
</dbReference>
<dbReference type="Gene3D" id="3.30.360.10">
    <property type="entry name" value="Dihydrodipicolinate Reductase, domain 2"/>
    <property type="match status" value="1"/>
</dbReference>
<evidence type="ECO:0000256" key="7">
    <source>
        <dbReference type="ARBA" id="ARBA00023027"/>
    </source>
</evidence>
<evidence type="ECO:0000256" key="6">
    <source>
        <dbReference type="ARBA" id="ARBA00023002"/>
    </source>
</evidence>
<dbReference type="SUPFAM" id="SSF55347">
    <property type="entry name" value="Glyceraldehyde-3-phosphate dehydrogenase-like, C-terminal domain"/>
    <property type="match status" value="1"/>
</dbReference>
<dbReference type="PROSITE" id="PS01298">
    <property type="entry name" value="DAPB"/>
    <property type="match status" value="1"/>
</dbReference>
<comment type="similarity">
    <text evidence="1">Belongs to the DapB family.</text>
</comment>
<sequence length="265" mass="29221">MKKIVMFGICGKMGTSISRELIKEEEIELVGGFDIRNVGVDIGEFLVGKKTGYKIYNSYEDIKELSPDIIIDFTNANAASKTINWAIDNNINIIVGTTGLSREDLDSIENKALKSNSKTLIAPNFSIGAVIMIKISKMISKYFDNCEIIELHHDKKKDAPSGTSILTAEQISLSNNFNKSRLKEGETETIEGCRGGFTGGVHIHSVRLPGLLAHQNVIFGMKGQTLSIKHDSLDRSSFYPGVILAIRSMDKLSNYTFGLDKLINI</sequence>
<dbReference type="CDD" id="cd02274">
    <property type="entry name" value="DHDPR_N"/>
    <property type="match status" value="1"/>
</dbReference>
<evidence type="ECO:0000256" key="1">
    <source>
        <dbReference type="ARBA" id="ARBA00006642"/>
    </source>
</evidence>
<comment type="catalytic activity">
    <reaction evidence="11">
        <text>(S)-2,3,4,5-tetrahydrodipicolinate + NADP(+) + H2O = (2S,4S)-4-hydroxy-2,3,4,5-tetrahydrodipicolinate + NADPH + H(+)</text>
        <dbReference type="Rhea" id="RHEA:35331"/>
        <dbReference type="ChEBI" id="CHEBI:15377"/>
        <dbReference type="ChEBI" id="CHEBI:15378"/>
        <dbReference type="ChEBI" id="CHEBI:16845"/>
        <dbReference type="ChEBI" id="CHEBI:57783"/>
        <dbReference type="ChEBI" id="CHEBI:58349"/>
        <dbReference type="ChEBI" id="CHEBI:67139"/>
        <dbReference type="EC" id="1.17.1.8"/>
    </reaction>
</comment>
<evidence type="ECO:0000256" key="5">
    <source>
        <dbReference type="ARBA" id="ARBA00022915"/>
    </source>
</evidence>
<dbReference type="PANTHER" id="PTHR20836:SF0">
    <property type="entry name" value="4-HYDROXY-TETRAHYDRODIPICOLINATE REDUCTASE 1, CHLOROPLASTIC-RELATED"/>
    <property type="match status" value="1"/>
</dbReference>
<name>X1AWP2_9ZZZZ</name>